<dbReference type="GO" id="GO:0003677">
    <property type="term" value="F:DNA binding"/>
    <property type="evidence" value="ECO:0007669"/>
    <property type="project" value="InterPro"/>
</dbReference>
<dbReference type="Pfam" id="PF06114">
    <property type="entry name" value="Peptidase_M78"/>
    <property type="match status" value="1"/>
</dbReference>
<dbReference type="InterPro" id="IPR052345">
    <property type="entry name" value="Rad_response_metalloprotease"/>
</dbReference>
<sequence length="388" mass="45215">MFYGKNLQVVRMLHGLSRKELGERLNVSEQSIWQFEKQMTEPSFENILQLGEILQVKTAFFFEKFRISKTFSENNVAYRKADVSSRKKTNSEVVYLNVVSEVIDYLESFLNVPPNTLITLRERVGEYLFGELTNEKIELISSVARDFLDIQPHNTNLLLALEKSGIHVLEKNVGGKADAYSAWSTKEVPVIVLGIKKSAVRRNFDLAHELGHLLLHPHIDFLTLEKNERQQTEREADYFASCFLLPSQMVSKDFKEIKKISNPESYIPLKSKYNVSIQALEMRAYKLGFLIPKQHSYFYRQISIKDYKVEEPLDREITLKRPGKIRSIFHLILSNQITNLGSIEEHFKMERRLIEEMFSIEPDFFIPYEKQEAFTSFNNVLRPKFGAI</sequence>
<proteinExistence type="inferred from homology"/>
<name>A0A3S9HBW3_9LACT</name>
<dbReference type="EMBL" id="CP034465">
    <property type="protein sequence ID" value="AZP04872.1"/>
    <property type="molecule type" value="Genomic_DNA"/>
</dbReference>
<dbReference type="InterPro" id="IPR010982">
    <property type="entry name" value="Lambda_DNA-bd_dom_sf"/>
</dbReference>
<feature type="domain" description="HTH cro/C1-type" evidence="2">
    <location>
        <begin position="7"/>
        <end position="61"/>
    </location>
</feature>
<dbReference type="Proteomes" id="UP000273326">
    <property type="component" value="Chromosome"/>
</dbReference>
<evidence type="ECO:0000313" key="4">
    <source>
        <dbReference type="Proteomes" id="UP000273326"/>
    </source>
</evidence>
<dbReference type="Gene3D" id="1.10.10.2910">
    <property type="match status" value="1"/>
</dbReference>
<dbReference type="InterPro" id="IPR010359">
    <property type="entry name" value="IrrE_HExxH"/>
</dbReference>
<dbReference type="PANTHER" id="PTHR43236:SF1">
    <property type="entry name" value="BLL7220 PROTEIN"/>
    <property type="match status" value="1"/>
</dbReference>
<protein>
    <submittedName>
        <fullName evidence="3">ImmA/IrrE family metallo-endopeptidase</fullName>
    </submittedName>
</protein>
<dbReference type="SMART" id="SM00530">
    <property type="entry name" value="HTH_XRE"/>
    <property type="match status" value="1"/>
</dbReference>
<dbReference type="AlphaFoldDB" id="A0A3S9HBW3"/>
<evidence type="ECO:0000313" key="3">
    <source>
        <dbReference type="EMBL" id="AZP04872.1"/>
    </source>
</evidence>
<reference evidence="4" key="1">
    <citation type="submission" date="2018-12" db="EMBL/GenBank/DDBJ databases">
        <title>Complete genome sequencing of Jeotgalibaca sp. H21T32.</title>
        <authorList>
            <person name="Bae J.-W."/>
            <person name="Lee S.-Y."/>
        </authorList>
    </citation>
    <scope>NUCLEOTIDE SEQUENCE [LARGE SCALE GENOMIC DNA]</scope>
    <source>
        <strain evidence="4">H21T32</strain>
    </source>
</reference>
<dbReference type="Gene3D" id="1.10.260.40">
    <property type="entry name" value="lambda repressor-like DNA-binding domains"/>
    <property type="match status" value="1"/>
</dbReference>
<keyword evidence="4" id="KW-1185">Reference proteome</keyword>
<dbReference type="CDD" id="cd00093">
    <property type="entry name" value="HTH_XRE"/>
    <property type="match status" value="1"/>
</dbReference>
<comment type="similarity">
    <text evidence="1">Belongs to the short-chain fatty acyl-CoA assimilation regulator (ScfR) family.</text>
</comment>
<dbReference type="PANTHER" id="PTHR43236">
    <property type="entry name" value="ANTITOXIN HIGA1"/>
    <property type="match status" value="1"/>
</dbReference>
<dbReference type="OrthoDB" id="9816277at2"/>
<dbReference type="KEGG" id="jeh:EJN90_09600"/>
<dbReference type="Pfam" id="PF01381">
    <property type="entry name" value="HTH_3"/>
    <property type="match status" value="1"/>
</dbReference>
<accession>A0A3S9HBW3</accession>
<dbReference type="SUPFAM" id="SSF47413">
    <property type="entry name" value="lambda repressor-like DNA-binding domains"/>
    <property type="match status" value="1"/>
</dbReference>
<dbReference type="RefSeq" id="WP_126110699.1">
    <property type="nucleotide sequence ID" value="NZ_CP034465.1"/>
</dbReference>
<evidence type="ECO:0000256" key="1">
    <source>
        <dbReference type="ARBA" id="ARBA00007227"/>
    </source>
</evidence>
<gene>
    <name evidence="3" type="ORF">EJN90_09600</name>
</gene>
<organism evidence="3 4">
    <name type="scientific">Jeotgalibaca ciconiae</name>
    <dbReference type="NCBI Taxonomy" id="2496265"/>
    <lineage>
        <taxon>Bacteria</taxon>
        <taxon>Bacillati</taxon>
        <taxon>Bacillota</taxon>
        <taxon>Bacilli</taxon>
        <taxon>Lactobacillales</taxon>
        <taxon>Carnobacteriaceae</taxon>
        <taxon>Jeotgalibaca</taxon>
    </lineage>
</organism>
<evidence type="ECO:0000259" key="2">
    <source>
        <dbReference type="PROSITE" id="PS50943"/>
    </source>
</evidence>
<dbReference type="InterPro" id="IPR001387">
    <property type="entry name" value="Cro/C1-type_HTH"/>
</dbReference>
<dbReference type="PROSITE" id="PS50943">
    <property type="entry name" value="HTH_CROC1"/>
    <property type="match status" value="1"/>
</dbReference>